<proteinExistence type="predicted"/>
<evidence type="ECO:0008006" key="4">
    <source>
        <dbReference type="Google" id="ProtNLM"/>
    </source>
</evidence>
<sequence>MAELQTSRLSLVEKGRLIGFYEAGKSQRNIARILNRSCQTVNLWIQRYQREGVQGLVTRSRSGRPRLTTFEEDMDIITASIINPYDRADEVRETANVPHISLTTTDHVCVKLEFMVDVQQRKII</sequence>
<evidence type="ECO:0000313" key="2">
    <source>
        <dbReference type="EMBL" id="KAK4028187.1"/>
    </source>
</evidence>
<comment type="subcellular location">
    <subcellularLocation>
        <location evidence="1">Nucleus</location>
    </subcellularLocation>
</comment>
<dbReference type="SUPFAM" id="SSF46689">
    <property type="entry name" value="Homeodomain-like"/>
    <property type="match status" value="1"/>
</dbReference>
<reference evidence="2 3" key="1">
    <citation type="journal article" date="2023" name="Nucleic Acids Res.">
        <title>The hologenome of Daphnia magna reveals possible DNA methylation and microbiome-mediated evolution of the host genome.</title>
        <authorList>
            <person name="Chaturvedi A."/>
            <person name="Li X."/>
            <person name="Dhandapani V."/>
            <person name="Marshall H."/>
            <person name="Kissane S."/>
            <person name="Cuenca-Cambronero M."/>
            <person name="Asole G."/>
            <person name="Calvet F."/>
            <person name="Ruiz-Romero M."/>
            <person name="Marangio P."/>
            <person name="Guigo R."/>
            <person name="Rago D."/>
            <person name="Mirbahai L."/>
            <person name="Eastwood N."/>
            <person name="Colbourne J.K."/>
            <person name="Zhou J."/>
            <person name="Mallon E."/>
            <person name="Orsini L."/>
        </authorList>
    </citation>
    <scope>NUCLEOTIDE SEQUENCE [LARGE SCALE GENOMIC DNA]</scope>
    <source>
        <strain evidence="2">LRV0_1</strain>
    </source>
</reference>
<evidence type="ECO:0000256" key="1">
    <source>
        <dbReference type="ARBA" id="ARBA00004123"/>
    </source>
</evidence>
<keyword evidence="3" id="KW-1185">Reference proteome</keyword>
<dbReference type="Proteomes" id="UP001234178">
    <property type="component" value="Unassembled WGS sequence"/>
</dbReference>
<dbReference type="Pfam" id="PF13551">
    <property type="entry name" value="HTH_29"/>
    <property type="match status" value="1"/>
</dbReference>
<dbReference type="InterPro" id="IPR009057">
    <property type="entry name" value="Homeodomain-like_sf"/>
</dbReference>
<dbReference type="Gene3D" id="1.10.10.10">
    <property type="entry name" value="Winged helix-like DNA-binding domain superfamily/Winged helix DNA-binding domain"/>
    <property type="match status" value="1"/>
</dbReference>
<comment type="caution">
    <text evidence="2">The sequence shown here is derived from an EMBL/GenBank/DDBJ whole genome shotgun (WGS) entry which is preliminary data.</text>
</comment>
<protein>
    <recommendedName>
        <fullName evidence="4">Transposase</fullName>
    </recommendedName>
</protein>
<organism evidence="2 3">
    <name type="scientific">Daphnia magna</name>
    <dbReference type="NCBI Taxonomy" id="35525"/>
    <lineage>
        <taxon>Eukaryota</taxon>
        <taxon>Metazoa</taxon>
        <taxon>Ecdysozoa</taxon>
        <taxon>Arthropoda</taxon>
        <taxon>Crustacea</taxon>
        <taxon>Branchiopoda</taxon>
        <taxon>Diplostraca</taxon>
        <taxon>Cladocera</taxon>
        <taxon>Anomopoda</taxon>
        <taxon>Daphniidae</taxon>
        <taxon>Daphnia</taxon>
    </lineage>
</organism>
<gene>
    <name evidence="2" type="ORF">OUZ56_017449</name>
</gene>
<dbReference type="EMBL" id="JAOYFB010000038">
    <property type="protein sequence ID" value="KAK4028187.1"/>
    <property type="molecule type" value="Genomic_DNA"/>
</dbReference>
<evidence type="ECO:0000313" key="3">
    <source>
        <dbReference type="Proteomes" id="UP001234178"/>
    </source>
</evidence>
<name>A0ABR0ASU8_9CRUS</name>
<accession>A0ABR0ASU8</accession>
<dbReference type="InterPro" id="IPR036388">
    <property type="entry name" value="WH-like_DNA-bd_sf"/>
</dbReference>